<dbReference type="InterPro" id="IPR027432">
    <property type="entry name" value="dGTP_triphosphohydrolase_C"/>
</dbReference>
<feature type="domain" description="HD/PDEase" evidence="3">
    <location>
        <begin position="76"/>
        <end position="269"/>
    </location>
</feature>
<evidence type="ECO:0000256" key="1">
    <source>
        <dbReference type="ARBA" id="ARBA00022801"/>
    </source>
</evidence>
<dbReference type="InterPro" id="IPR006261">
    <property type="entry name" value="dGTPase"/>
</dbReference>
<dbReference type="InterPro" id="IPR006674">
    <property type="entry name" value="HD_domain"/>
</dbReference>
<sequence>MTTWATLLAEGRRKKDGLQLSPSQPPQPLQPPSPPPAATDETRTEIERDYDRILFSTPVRRLADKTQVFPLDRNDSVRTRLTHSHEVSNLGRSIGTALVFHHRIAADVPNAQRNIPALLATVGLAHDLGNPPFGHQGEDAMQHWFHTHQRAVLHGLDDAQHRQDFLRFEGNAQAFRLVARLQLIDDDFGLDLTYASLAALMKYPTASHQADGSCAARKKHGFFAAEQAAAEQVWRATGLGAGRRHALAYLMEACDDIAYVVLDAEDAVKKGLASFSDLMNFLSVQAADDAVTARVVAHSLHKHQQHQSQQSARHRLSPAELNDISMQRFRIFAIGAMVRAVTAAFVAHERALCEGAQPKPLLELSEARQLCAALKRFSIAHAYNHRSVLAVELQGFNVIGDLMGMFWAAIVDREEAAHPASRRRHPFTRYVYERMSENYRRIFENPSPEDEKLPLRYRECLLLTDMVSGMTDSYAVHLHEELARVQGRFDVDAFLQPQA</sequence>
<name>A0A3M6QI93_9BURK</name>
<dbReference type="AlphaFoldDB" id="A0A3M6QI93"/>
<dbReference type="GO" id="GO:0008832">
    <property type="term" value="F:dGTPase activity"/>
    <property type="evidence" value="ECO:0007669"/>
    <property type="project" value="TreeGrafter"/>
</dbReference>
<dbReference type="RefSeq" id="WP_122252988.1">
    <property type="nucleotide sequence ID" value="NZ_RDQL01000001.1"/>
</dbReference>
<dbReference type="NCBIfam" id="TIGR01353">
    <property type="entry name" value="dGTP_triPase"/>
    <property type="match status" value="1"/>
</dbReference>
<keyword evidence="1 4" id="KW-0378">Hydrolase</keyword>
<dbReference type="EMBL" id="RDQL01000001">
    <property type="protein sequence ID" value="RMX02777.1"/>
    <property type="molecule type" value="Genomic_DNA"/>
</dbReference>
<dbReference type="Gene3D" id="1.10.3210.10">
    <property type="entry name" value="Hypothetical protein af1432"/>
    <property type="match status" value="1"/>
</dbReference>
<dbReference type="InterPro" id="IPR003607">
    <property type="entry name" value="HD/PDEase_dom"/>
</dbReference>
<keyword evidence="5" id="KW-1185">Reference proteome</keyword>
<dbReference type="SMART" id="SM00471">
    <property type="entry name" value="HDc"/>
    <property type="match status" value="1"/>
</dbReference>
<dbReference type="Gene3D" id="1.10.3410.10">
    <property type="entry name" value="putative deoxyguanosinetriphosphate triphosphohydrolase like domain"/>
    <property type="match status" value="1"/>
</dbReference>
<evidence type="ECO:0000256" key="2">
    <source>
        <dbReference type="SAM" id="MobiDB-lite"/>
    </source>
</evidence>
<reference evidence="4 5" key="1">
    <citation type="submission" date="2018-10" db="EMBL/GenBank/DDBJ databases">
        <title>Comamonadaceae CDC group NO-1 genome sequencing and assembly.</title>
        <authorList>
            <person name="Bernier A.-M."/>
            <person name="Bernard K."/>
        </authorList>
    </citation>
    <scope>NUCLEOTIDE SEQUENCE [LARGE SCALE GENOMIC DNA]</scope>
    <source>
        <strain evidence="4 5">NML161473</strain>
    </source>
</reference>
<dbReference type="InterPro" id="IPR023293">
    <property type="entry name" value="dGTP_triP_hydro_central_sf"/>
</dbReference>
<dbReference type="Pfam" id="PF01966">
    <property type="entry name" value="HD"/>
    <property type="match status" value="1"/>
</dbReference>
<comment type="caution">
    <text evidence="4">The sequence shown here is derived from an EMBL/GenBank/DDBJ whole genome shotgun (WGS) entry which is preliminary data.</text>
</comment>
<dbReference type="InterPro" id="IPR050135">
    <property type="entry name" value="dGTPase-like"/>
</dbReference>
<dbReference type="GO" id="GO:0006203">
    <property type="term" value="P:dGTP catabolic process"/>
    <property type="evidence" value="ECO:0007669"/>
    <property type="project" value="TreeGrafter"/>
</dbReference>
<evidence type="ECO:0000259" key="3">
    <source>
        <dbReference type="SMART" id="SM00471"/>
    </source>
</evidence>
<evidence type="ECO:0000313" key="5">
    <source>
        <dbReference type="Proteomes" id="UP000267035"/>
    </source>
</evidence>
<proteinExistence type="predicted"/>
<evidence type="ECO:0000313" key="4">
    <source>
        <dbReference type="EMBL" id="RMX02777.1"/>
    </source>
</evidence>
<feature type="region of interest" description="Disordered" evidence="2">
    <location>
        <begin position="1"/>
        <end position="43"/>
    </location>
</feature>
<protein>
    <submittedName>
        <fullName evidence="4">DNTP triphosphohydrolase</fullName>
    </submittedName>
</protein>
<organism evidence="4 5">
    <name type="scientific">Allofranklinella schreckenbergeri</name>
    <dbReference type="NCBI Taxonomy" id="1076744"/>
    <lineage>
        <taxon>Bacteria</taxon>
        <taxon>Pseudomonadati</taxon>
        <taxon>Pseudomonadota</taxon>
        <taxon>Betaproteobacteria</taxon>
        <taxon>Burkholderiales</taxon>
        <taxon>Comamonadaceae</taxon>
        <taxon>Allofranklinella</taxon>
    </lineage>
</organism>
<dbReference type="PANTHER" id="PTHR11373:SF32">
    <property type="entry name" value="DEOXYGUANOSINETRIPHOSPHATE TRIPHOSPHOHYDROLASE"/>
    <property type="match status" value="1"/>
</dbReference>
<gene>
    <name evidence="4" type="primary">dgt</name>
    <name evidence="4" type="ORF">EBQ25_00690</name>
</gene>
<dbReference type="Proteomes" id="UP000267035">
    <property type="component" value="Unassembled WGS sequence"/>
</dbReference>
<dbReference type="PANTHER" id="PTHR11373">
    <property type="entry name" value="DEOXYNUCLEOSIDE TRIPHOSPHATE TRIPHOSPHOHYDROLASE"/>
    <property type="match status" value="1"/>
</dbReference>
<feature type="compositionally biased region" description="Pro residues" evidence="2">
    <location>
        <begin position="23"/>
        <end position="37"/>
    </location>
</feature>
<dbReference type="SUPFAM" id="SSF109604">
    <property type="entry name" value="HD-domain/PDEase-like"/>
    <property type="match status" value="1"/>
</dbReference>
<accession>A0A3M6QI93</accession>
<dbReference type="Gene3D" id="1.10.3550.10">
    <property type="entry name" value="eoxyguanosinetriphosphate triphosphohydrolase domain-like"/>
    <property type="match status" value="1"/>
</dbReference>